<dbReference type="AlphaFoldDB" id="A0AAV4RGH4"/>
<dbReference type="Proteomes" id="UP001054945">
    <property type="component" value="Unassembled WGS sequence"/>
</dbReference>
<comment type="caution">
    <text evidence="1">The sequence shown here is derived from an EMBL/GenBank/DDBJ whole genome shotgun (WGS) entry which is preliminary data.</text>
</comment>
<sequence length="106" mass="12259">MEWGGMEGRGTKRTNYRTKMERKVLFIPPFHRHILSPPPPHQNSSSGVLFQKNKIRNTSCLASTNKQNFQIPGPPTGQFENWFSNKCQQIAINDALTKKKRKKDVY</sequence>
<evidence type="ECO:0000313" key="2">
    <source>
        <dbReference type="Proteomes" id="UP001054945"/>
    </source>
</evidence>
<organism evidence="1 2">
    <name type="scientific">Caerostris extrusa</name>
    <name type="common">Bark spider</name>
    <name type="synonym">Caerostris bankana</name>
    <dbReference type="NCBI Taxonomy" id="172846"/>
    <lineage>
        <taxon>Eukaryota</taxon>
        <taxon>Metazoa</taxon>
        <taxon>Ecdysozoa</taxon>
        <taxon>Arthropoda</taxon>
        <taxon>Chelicerata</taxon>
        <taxon>Arachnida</taxon>
        <taxon>Araneae</taxon>
        <taxon>Araneomorphae</taxon>
        <taxon>Entelegynae</taxon>
        <taxon>Araneoidea</taxon>
        <taxon>Araneidae</taxon>
        <taxon>Caerostris</taxon>
    </lineage>
</organism>
<proteinExistence type="predicted"/>
<accession>A0AAV4RGH4</accession>
<gene>
    <name evidence="1" type="ORF">CEXT_309501</name>
</gene>
<name>A0AAV4RGH4_CAEEX</name>
<dbReference type="EMBL" id="BPLR01007883">
    <property type="protein sequence ID" value="GIY20437.1"/>
    <property type="molecule type" value="Genomic_DNA"/>
</dbReference>
<protein>
    <submittedName>
        <fullName evidence="1">Uncharacterized protein</fullName>
    </submittedName>
</protein>
<reference evidence="1 2" key="1">
    <citation type="submission" date="2021-06" db="EMBL/GenBank/DDBJ databases">
        <title>Caerostris extrusa draft genome.</title>
        <authorList>
            <person name="Kono N."/>
            <person name="Arakawa K."/>
        </authorList>
    </citation>
    <scope>NUCLEOTIDE SEQUENCE [LARGE SCALE GENOMIC DNA]</scope>
</reference>
<evidence type="ECO:0000313" key="1">
    <source>
        <dbReference type="EMBL" id="GIY20437.1"/>
    </source>
</evidence>
<keyword evidence="2" id="KW-1185">Reference proteome</keyword>